<dbReference type="Proteomes" id="UP000703893">
    <property type="component" value="Unassembled WGS sequence"/>
</dbReference>
<evidence type="ECO:0000313" key="2">
    <source>
        <dbReference type="Proteomes" id="UP000703893"/>
    </source>
</evidence>
<protein>
    <recommendedName>
        <fullName evidence="3">GNAT family N-acetyltransferase</fullName>
    </recommendedName>
</protein>
<proteinExistence type="predicted"/>
<organism evidence="1 2">
    <name type="scientific">Candidatus Tanganyikabacteria bacterium</name>
    <dbReference type="NCBI Taxonomy" id="2961651"/>
    <lineage>
        <taxon>Bacteria</taxon>
        <taxon>Bacillati</taxon>
        <taxon>Candidatus Sericytochromatia</taxon>
        <taxon>Candidatus Tanganyikabacteria</taxon>
    </lineage>
</organism>
<reference evidence="1 2" key="1">
    <citation type="submission" date="2019-03" db="EMBL/GenBank/DDBJ databases">
        <title>Lake Tanganyika Metagenome-Assembled Genomes (MAGs).</title>
        <authorList>
            <person name="Tran P."/>
        </authorList>
    </citation>
    <scope>NUCLEOTIDE SEQUENCE [LARGE SCALE GENOMIC DNA]</scope>
    <source>
        <strain evidence="1">K_DeepCast_65m_m2_236</strain>
    </source>
</reference>
<evidence type="ECO:0000313" key="1">
    <source>
        <dbReference type="EMBL" id="MBM3273840.1"/>
    </source>
</evidence>
<accession>A0A937X460</accession>
<feature type="non-terminal residue" evidence="1">
    <location>
        <position position="1"/>
    </location>
</feature>
<evidence type="ECO:0008006" key="3">
    <source>
        <dbReference type="Google" id="ProtNLM"/>
    </source>
</evidence>
<dbReference type="EMBL" id="VGJX01000059">
    <property type="protein sequence ID" value="MBM3273840.1"/>
    <property type="molecule type" value="Genomic_DNA"/>
</dbReference>
<sequence>WKLGFISLGIFPNVHRLAEYETHGLMAIFHSQAFATRARLPKLIPEVSGFYEIIRRGFGLEPAEIAPVADRLKLYVVKGSQAAEVYRHERAEGQLLLHFFPFHEPNVLMSTENGAIRAFLNREGKDGHGVVVGLKIDRESVAHLEHVLDVVFDTACDLGIEYLELLVDAYSPKHQRAALSAGYLPCAYFPAFEVDDSGERKDYLVFARSQAPLNFSNVQMTPRDRQFLDIYLRNTEFRNLVVQIAGTGNNDEER</sequence>
<dbReference type="AlphaFoldDB" id="A0A937X460"/>
<comment type="caution">
    <text evidence="1">The sequence shown here is derived from an EMBL/GenBank/DDBJ whole genome shotgun (WGS) entry which is preliminary data.</text>
</comment>
<gene>
    <name evidence="1" type="ORF">FJZ00_01710</name>
</gene>
<name>A0A937X460_9BACT</name>